<dbReference type="InterPro" id="IPR008927">
    <property type="entry name" value="6-PGluconate_DH-like_C_sf"/>
</dbReference>
<evidence type="ECO:0000259" key="5">
    <source>
        <dbReference type="Pfam" id="PF03446"/>
    </source>
</evidence>
<dbReference type="EMBL" id="CP163442">
    <property type="protein sequence ID" value="XDQ50110.1"/>
    <property type="molecule type" value="Genomic_DNA"/>
</dbReference>
<dbReference type="SUPFAM" id="SSF48179">
    <property type="entry name" value="6-phosphogluconate dehydrogenase C-terminal domain-like"/>
    <property type="match status" value="1"/>
</dbReference>
<dbReference type="PANTHER" id="PTHR43060">
    <property type="entry name" value="3-HYDROXYISOBUTYRATE DEHYDROGENASE-LIKE 1, MITOCHONDRIAL-RELATED"/>
    <property type="match status" value="1"/>
</dbReference>
<keyword evidence="2 7" id="KW-0560">Oxidoreductase</keyword>
<dbReference type="RefSeq" id="WP_369228631.1">
    <property type="nucleotide sequence ID" value="NZ_CP163442.1"/>
</dbReference>
<dbReference type="GO" id="GO:0050661">
    <property type="term" value="F:NADP binding"/>
    <property type="evidence" value="ECO:0007669"/>
    <property type="project" value="InterPro"/>
</dbReference>
<gene>
    <name evidence="7" type="ORF">AB5J52_49375</name>
</gene>
<reference evidence="7" key="1">
    <citation type="submission" date="2024-07" db="EMBL/GenBank/DDBJ databases">
        <authorList>
            <person name="Yu S.T."/>
        </authorList>
    </citation>
    <scope>NUCLEOTIDE SEQUENCE</scope>
    <source>
        <strain evidence="7">R39</strain>
        <plasmid evidence="7">unnamed1</plasmid>
    </source>
</reference>
<geneLocation type="plasmid" evidence="7">
    <name>unnamed1</name>
</geneLocation>
<dbReference type="PANTHER" id="PTHR43060:SF15">
    <property type="entry name" value="3-HYDROXYISOBUTYRATE DEHYDROGENASE-LIKE 1, MITOCHONDRIAL-RELATED"/>
    <property type="match status" value="1"/>
</dbReference>
<dbReference type="SUPFAM" id="SSF51735">
    <property type="entry name" value="NAD(P)-binding Rossmann-fold domains"/>
    <property type="match status" value="1"/>
</dbReference>
<name>A0AB39R5K0_9ACTN</name>
<evidence type="ECO:0000256" key="4">
    <source>
        <dbReference type="PIRSR" id="PIRSR000103-1"/>
    </source>
</evidence>
<dbReference type="InterPro" id="IPR015815">
    <property type="entry name" value="HIBADH-related"/>
</dbReference>
<dbReference type="InterPro" id="IPR006115">
    <property type="entry name" value="6PGDH_NADP-bd"/>
</dbReference>
<dbReference type="EC" id="1.1.-.-" evidence="7"/>
<keyword evidence="7" id="KW-0614">Plasmid</keyword>
<organism evidence="7">
    <name type="scientific">Streptomyces sp. R39</name>
    <dbReference type="NCBI Taxonomy" id="3238631"/>
    <lineage>
        <taxon>Bacteria</taxon>
        <taxon>Bacillati</taxon>
        <taxon>Actinomycetota</taxon>
        <taxon>Actinomycetes</taxon>
        <taxon>Kitasatosporales</taxon>
        <taxon>Streptomycetaceae</taxon>
        <taxon>Streptomyces</taxon>
    </lineage>
</organism>
<comment type="similarity">
    <text evidence="1">Belongs to the HIBADH-related family.</text>
</comment>
<accession>A0AB39R5K0</accession>
<dbReference type="GO" id="GO:0051287">
    <property type="term" value="F:NAD binding"/>
    <property type="evidence" value="ECO:0007669"/>
    <property type="project" value="InterPro"/>
</dbReference>
<evidence type="ECO:0000256" key="1">
    <source>
        <dbReference type="ARBA" id="ARBA00009080"/>
    </source>
</evidence>
<dbReference type="Pfam" id="PF03446">
    <property type="entry name" value="NAD_binding_2"/>
    <property type="match status" value="1"/>
</dbReference>
<sequence length="281" mass="28964">MSEQRADVIGLGMIGGGVAVSLARRGRVPVVYDIRPDAADHLAGVPAPLASPAEVARASDVVLVAVVDADQARTVLSGEQGLLSGARPGLVVVLLSTVAVPVVRELAETCAKAGVELLDCGVTPGDKAAENGLVAILGGAESTVERATPVLADFAKRVVHCGPLGAGMATKIARNVITYGTWRAVHEASTLAEAAGVDPAKLLTVIDAADPEGATLLSWQRMRLAGKPETRAMVPQVERLLDKDLAAAQDLAGRVGVAVPLVDVARKHGKETLEIRVREDA</sequence>
<feature type="domain" description="3-hydroxyisobutyrate dehydrogenase-like NAD-binding" evidence="6">
    <location>
        <begin position="165"/>
        <end position="267"/>
    </location>
</feature>
<evidence type="ECO:0000256" key="2">
    <source>
        <dbReference type="ARBA" id="ARBA00023002"/>
    </source>
</evidence>
<feature type="domain" description="6-phosphogluconate dehydrogenase NADP-binding" evidence="5">
    <location>
        <begin position="8"/>
        <end position="162"/>
    </location>
</feature>
<dbReference type="InterPro" id="IPR013328">
    <property type="entry name" value="6PGD_dom2"/>
</dbReference>
<dbReference type="GO" id="GO:0016491">
    <property type="term" value="F:oxidoreductase activity"/>
    <property type="evidence" value="ECO:0007669"/>
    <property type="project" value="UniProtKB-KW"/>
</dbReference>
<dbReference type="PIRSF" id="PIRSF000103">
    <property type="entry name" value="HIBADH"/>
    <property type="match status" value="1"/>
</dbReference>
<dbReference type="Pfam" id="PF14833">
    <property type="entry name" value="NAD_binding_11"/>
    <property type="match status" value="1"/>
</dbReference>
<evidence type="ECO:0000259" key="6">
    <source>
        <dbReference type="Pfam" id="PF14833"/>
    </source>
</evidence>
<dbReference type="InterPro" id="IPR036291">
    <property type="entry name" value="NAD(P)-bd_dom_sf"/>
</dbReference>
<evidence type="ECO:0000256" key="3">
    <source>
        <dbReference type="ARBA" id="ARBA00023027"/>
    </source>
</evidence>
<proteinExistence type="inferred from homology"/>
<evidence type="ECO:0000313" key="7">
    <source>
        <dbReference type="EMBL" id="XDQ50110.1"/>
    </source>
</evidence>
<protein>
    <submittedName>
        <fullName evidence="7">NAD(P)-dependent oxidoreductase</fullName>
        <ecNumber evidence="7">1.1.-.-</ecNumber>
    </submittedName>
</protein>
<dbReference type="InterPro" id="IPR029154">
    <property type="entry name" value="HIBADH-like_NADP-bd"/>
</dbReference>
<dbReference type="Gene3D" id="3.40.50.720">
    <property type="entry name" value="NAD(P)-binding Rossmann-like Domain"/>
    <property type="match status" value="1"/>
</dbReference>
<feature type="active site" evidence="4">
    <location>
        <position position="171"/>
    </location>
</feature>
<dbReference type="AlphaFoldDB" id="A0AB39R5K0"/>
<dbReference type="Gene3D" id="1.10.1040.10">
    <property type="entry name" value="N-(1-d-carboxylethyl)-l-norvaline Dehydrogenase, domain 2"/>
    <property type="match status" value="1"/>
</dbReference>
<keyword evidence="3" id="KW-0520">NAD</keyword>